<dbReference type="NCBIfam" id="TIGR00762">
    <property type="entry name" value="DegV"/>
    <property type="match status" value="1"/>
</dbReference>
<dbReference type="EMBL" id="JAAITX010000002">
    <property type="protein sequence ID" value="NVH57950.1"/>
    <property type="molecule type" value="Genomic_DNA"/>
</dbReference>
<keyword evidence="4" id="KW-1185">Reference proteome</keyword>
<evidence type="ECO:0000313" key="4">
    <source>
        <dbReference type="Proteomes" id="UP000528555"/>
    </source>
</evidence>
<dbReference type="PANTHER" id="PTHR33434">
    <property type="entry name" value="DEGV DOMAIN-CONTAINING PROTEIN DR_1986-RELATED"/>
    <property type="match status" value="1"/>
</dbReference>
<evidence type="ECO:0000313" key="3">
    <source>
        <dbReference type="EMBL" id="NVH57950.1"/>
    </source>
</evidence>
<dbReference type="EMBL" id="JAAIUO010000002">
    <property type="protein sequence ID" value="NSK13963.1"/>
    <property type="molecule type" value="Genomic_DNA"/>
</dbReference>
<dbReference type="InterPro" id="IPR003797">
    <property type="entry name" value="DegV"/>
</dbReference>
<dbReference type="Gene3D" id="3.30.1180.10">
    <property type="match status" value="1"/>
</dbReference>
<reference evidence="3" key="2">
    <citation type="submission" date="2020-02" db="EMBL/GenBank/DDBJ databases">
        <authorList>
            <person name="Littmann E."/>
            <person name="Sorbara M."/>
        </authorList>
    </citation>
    <scope>NUCLEOTIDE SEQUENCE</scope>
    <source>
        <strain evidence="3">MSK.17.11</strain>
        <strain evidence="2">MSK.17.38</strain>
    </source>
</reference>
<accession>A0A850HHH9</accession>
<protein>
    <submittedName>
        <fullName evidence="3">DegV family protein</fullName>
    </submittedName>
</protein>
<evidence type="ECO:0000256" key="1">
    <source>
        <dbReference type="ARBA" id="ARBA00023121"/>
    </source>
</evidence>
<organism evidence="3 4">
    <name type="scientific">Dorea phocaeensis</name>
    <dbReference type="NCBI Taxonomy" id="2040291"/>
    <lineage>
        <taxon>Bacteria</taxon>
        <taxon>Bacillati</taxon>
        <taxon>Bacillota</taxon>
        <taxon>Clostridia</taxon>
        <taxon>Lachnospirales</taxon>
        <taxon>Lachnospiraceae</taxon>
        <taxon>Dorea</taxon>
    </lineage>
</organism>
<dbReference type="AlphaFoldDB" id="A0A850HHH9"/>
<dbReference type="Gene3D" id="3.40.50.10170">
    <property type="match status" value="1"/>
</dbReference>
<dbReference type="PANTHER" id="PTHR33434:SF2">
    <property type="entry name" value="FATTY ACID-BINDING PROTEIN TM_1468"/>
    <property type="match status" value="1"/>
</dbReference>
<gene>
    <name evidence="3" type="ORF">G5A66_04650</name>
    <name evidence="2" type="ORF">G5A75_03550</name>
</gene>
<dbReference type="GO" id="GO:0008289">
    <property type="term" value="F:lipid binding"/>
    <property type="evidence" value="ECO:0007669"/>
    <property type="project" value="UniProtKB-KW"/>
</dbReference>
<dbReference type="Proteomes" id="UP000528555">
    <property type="component" value="Unassembled WGS sequence"/>
</dbReference>
<evidence type="ECO:0000313" key="2">
    <source>
        <dbReference type="EMBL" id="NSK13963.1"/>
    </source>
</evidence>
<comment type="caution">
    <text evidence="3">The sequence shown here is derived from an EMBL/GenBank/DDBJ whole genome shotgun (WGS) entry which is preliminary data.</text>
</comment>
<dbReference type="PROSITE" id="PS51482">
    <property type="entry name" value="DEGV"/>
    <property type="match status" value="1"/>
</dbReference>
<evidence type="ECO:0000313" key="5">
    <source>
        <dbReference type="Proteomes" id="UP000701680"/>
    </source>
</evidence>
<proteinExistence type="predicted"/>
<keyword evidence="1" id="KW-0446">Lipid-binding</keyword>
<dbReference type="SUPFAM" id="SSF82549">
    <property type="entry name" value="DAK1/DegV-like"/>
    <property type="match status" value="1"/>
</dbReference>
<name>A0A850HHH9_9FIRM</name>
<dbReference type="RefSeq" id="WP_173814370.1">
    <property type="nucleotide sequence ID" value="NZ_JAAITX010000002.1"/>
</dbReference>
<dbReference type="Pfam" id="PF02645">
    <property type="entry name" value="DegV"/>
    <property type="match status" value="1"/>
</dbReference>
<sequence length="278" mass="31019">MIRVLVDSAADFSQEEIKERGLYLVPLQVNFEEEQYLDGVNLKRDEFYQKLTSGKVFPKTSQPSPQEFLNVFEEVKKNGDELICILLSSALSGTYQSALLARNMVEYEKIYLVDSLSAVVAVQMLCDTALKRIAQGKTAEEIVEELEEVKGRTRIFAALDTLEYLAMGGRISKAAAAIGEMANIKPVITVNKEGKVDVIGKGLGINRTLGFLQKKVEEAQIDEQYPIYSLFSYGEENCGKLEQRLEKKGYQIQARRQIGPAIGTHIGPEAFGICFCEK</sequence>
<dbReference type="InterPro" id="IPR050270">
    <property type="entry name" value="DegV_domain_contain"/>
</dbReference>
<dbReference type="Proteomes" id="UP000701680">
    <property type="component" value="Unassembled WGS sequence"/>
</dbReference>
<reference evidence="4 5" key="1">
    <citation type="journal article" date="2020" name="Cell Host Microbe">
        <title>Functional and Genomic Variation between Human-Derived Isolates of Lachnospiraceae Reveals Inter- and Intra-Species Diversity.</title>
        <authorList>
            <person name="Sorbara M.T."/>
            <person name="Littmann E.R."/>
            <person name="Fontana E."/>
            <person name="Moody T.U."/>
            <person name="Kohout C.E."/>
            <person name="Gjonbalaj M."/>
            <person name="Eaton V."/>
            <person name="Seok R."/>
            <person name="Leiner I.M."/>
            <person name="Pamer E.G."/>
        </authorList>
    </citation>
    <scope>NUCLEOTIDE SEQUENCE [LARGE SCALE GENOMIC DNA]</scope>
    <source>
        <strain evidence="3 4">MSK.17.11</strain>
        <strain evidence="2 5">MSK.17.38</strain>
    </source>
</reference>
<dbReference type="InterPro" id="IPR043168">
    <property type="entry name" value="DegV_C"/>
</dbReference>